<organism evidence="1 2">
    <name type="scientific">Alicyclobacillus dauci</name>
    <dbReference type="NCBI Taxonomy" id="1475485"/>
    <lineage>
        <taxon>Bacteria</taxon>
        <taxon>Bacillati</taxon>
        <taxon>Bacillota</taxon>
        <taxon>Bacilli</taxon>
        <taxon>Bacillales</taxon>
        <taxon>Alicyclobacillaceae</taxon>
        <taxon>Alicyclobacillus</taxon>
    </lineage>
</organism>
<keyword evidence="2" id="KW-1185">Reference proteome</keyword>
<protein>
    <submittedName>
        <fullName evidence="1">Uncharacterized protein</fullName>
    </submittedName>
</protein>
<gene>
    <name evidence="1" type="ORF">NZD86_22245</name>
</gene>
<accession>A0ABY6Z1U9</accession>
<proteinExistence type="predicted"/>
<dbReference type="Proteomes" id="UP001164803">
    <property type="component" value="Chromosome"/>
</dbReference>
<evidence type="ECO:0000313" key="2">
    <source>
        <dbReference type="Proteomes" id="UP001164803"/>
    </source>
</evidence>
<sequence>MNVIGTILTPVVGSDHPNQYREYSVKHHFRRYLAVLAHKSR</sequence>
<reference evidence="1" key="1">
    <citation type="submission" date="2022-08" db="EMBL/GenBank/DDBJ databases">
        <title>Alicyclobacillus dauci DSM2870, complete genome.</title>
        <authorList>
            <person name="Wang Q."/>
            <person name="Cai R."/>
            <person name="Wang Z."/>
        </authorList>
    </citation>
    <scope>NUCLEOTIDE SEQUENCE</scope>
    <source>
        <strain evidence="1">DSM 28700</strain>
    </source>
</reference>
<name>A0ABY6Z1U9_9BACL</name>
<dbReference type="EMBL" id="CP104064">
    <property type="protein sequence ID" value="WAH36855.1"/>
    <property type="molecule type" value="Genomic_DNA"/>
</dbReference>
<evidence type="ECO:0000313" key="1">
    <source>
        <dbReference type="EMBL" id="WAH36855.1"/>
    </source>
</evidence>
<dbReference type="RefSeq" id="WP_268044248.1">
    <property type="nucleotide sequence ID" value="NZ_CP104064.1"/>
</dbReference>